<evidence type="ECO:0000256" key="1">
    <source>
        <dbReference type="ARBA" id="ARBA00011982"/>
    </source>
</evidence>
<sequence length="1051" mass="122293">MASSSSKHQWRYDVFLSFRGEDTRNNFTSHLYKELCRKGIITFKDDRELRKGKSVPQQLPKAIRDSRILVVIFSKNYAHSTWCLNELVKIFECNKTERQTVLPIFYDVSPSEVRKQAGKFGEPFTEYEKLFKDNIEKVQQYRVALTEMANLSGWHLNGRDESEFIQDIVEDILSQLRRSSHSIAKDFVGMESRLEKINDYLDLGNLSKVKTIGICGMGGIGKTTISSVVYKDIYCQFEGSCFLENVRESSEKYGIVSLQKQLLSATLMDKDIQIYDAYRGTDEIRNRLCRKKILAILDDVDQVEQLEFLIGKKDEHWFGIGSRIIITTRDEHILKKHGADEIYRVDELSQDDAFKLFCSKAFKNNQHKEEYVELCNDFVKYANGLPLALTIIGSSLCDKSAREWNSTLDRLKEIPNEKILRKLQLSYDVLDEVSRKIFLDIACFFKGMKKEYVIKVLESCGFFPESGIGELIDKSLITILSGYLRMHDLVQEMGREIVRKESREDPSLRSRIWLDKDLYHVQVKDMKTEQVKAIVLHSWKQEEQHLSAKVFSRMKELRLLILRSVPTSQEVEYLSNELSYLEWYKCPCRTFPSNFQPDKLVQLHMQHSSIEQLWKRSMKPIKLLKVIDLSYSESLIETPDFRGIPNLEELNLEGCKNLHEVHRSIGVLKRLVFLNLKNCGNLVSLPSSMCNLKSLKSLILRGCSKLKKLPNMFGDMNCLEVLDAAGIGMQQLELAKEWNFHLLSWLMPSTWKNREPMVMAFPSALPFLKELNLSYCNLPEGAIPNDLSCFPLLKRLNLSGNNLDVVQASIIFPNSIVLNYLIARSFSHYQIFHRISYVINLMQKGIYTYRPYSFPRFSMYLPGSEIADWFNYQSFNSPLKIYLSSSEKWWNIVGFVVCVVITEDDEPTCEFEVYSKNKFVFGPTYHLKDWRSDHLYLFFIPNHLIDPYEEQSPTKVKLTFNETEIKKCGIRIVHEKEIEELLQLGKPLENLYAFQNFEEIYSPSHEENFDSGEEVRTEMEFWSEGEADDMELGICCSEREEDDVEWEISSS</sequence>
<evidence type="ECO:0000313" key="10">
    <source>
        <dbReference type="Proteomes" id="UP000027138"/>
    </source>
</evidence>
<dbReference type="SUPFAM" id="SSF52058">
    <property type="entry name" value="L domain-like"/>
    <property type="match status" value="1"/>
</dbReference>
<accession>A0A067LK27</accession>
<dbReference type="SUPFAM" id="SSF52540">
    <property type="entry name" value="P-loop containing nucleoside triphosphate hydrolases"/>
    <property type="match status" value="1"/>
</dbReference>
<dbReference type="Pfam" id="PF20160">
    <property type="entry name" value="C-JID"/>
    <property type="match status" value="1"/>
</dbReference>
<gene>
    <name evidence="9" type="ORF">JCGZ_01545</name>
</gene>
<dbReference type="InterPro" id="IPR045344">
    <property type="entry name" value="C-JID"/>
</dbReference>
<dbReference type="GO" id="GO:0043531">
    <property type="term" value="F:ADP binding"/>
    <property type="evidence" value="ECO:0007669"/>
    <property type="project" value="InterPro"/>
</dbReference>
<dbReference type="Gene3D" id="3.40.50.10140">
    <property type="entry name" value="Toll/interleukin-1 receptor homology (TIR) domain"/>
    <property type="match status" value="1"/>
</dbReference>
<evidence type="ECO:0000313" key="9">
    <source>
        <dbReference type="EMBL" id="KDP45045.1"/>
    </source>
</evidence>
<feature type="domain" description="TIR" evidence="8">
    <location>
        <begin position="10"/>
        <end position="176"/>
    </location>
</feature>
<dbReference type="SMART" id="SM00255">
    <property type="entry name" value="TIR"/>
    <property type="match status" value="1"/>
</dbReference>
<keyword evidence="5" id="KW-0611">Plant defense</keyword>
<dbReference type="InterPro" id="IPR001611">
    <property type="entry name" value="Leu-rich_rpt"/>
</dbReference>
<dbReference type="InterPro" id="IPR042197">
    <property type="entry name" value="Apaf_helical"/>
</dbReference>
<dbReference type="EC" id="3.2.2.6" evidence="1"/>
<keyword evidence="10" id="KW-1185">Reference proteome</keyword>
<dbReference type="Gene3D" id="1.10.8.430">
    <property type="entry name" value="Helical domain of apoptotic protease-activating factors"/>
    <property type="match status" value="1"/>
</dbReference>
<keyword evidence="6" id="KW-0520">NAD</keyword>
<dbReference type="EMBL" id="KK914240">
    <property type="protein sequence ID" value="KDP45045.1"/>
    <property type="molecule type" value="Genomic_DNA"/>
</dbReference>
<dbReference type="Pfam" id="PF00560">
    <property type="entry name" value="LRR_1"/>
    <property type="match status" value="1"/>
</dbReference>
<dbReference type="InterPro" id="IPR058192">
    <property type="entry name" value="WHD_ROQ1-like"/>
</dbReference>
<dbReference type="Proteomes" id="UP000027138">
    <property type="component" value="Unassembled WGS sequence"/>
</dbReference>
<evidence type="ECO:0000256" key="7">
    <source>
        <dbReference type="ARBA" id="ARBA00047304"/>
    </source>
</evidence>
<dbReference type="Gene3D" id="3.80.10.10">
    <property type="entry name" value="Ribonuclease Inhibitor"/>
    <property type="match status" value="2"/>
</dbReference>
<protein>
    <recommendedName>
        <fullName evidence="1">ADP-ribosyl cyclase/cyclic ADP-ribose hydrolase</fullName>
        <ecNumber evidence="1">3.2.2.6</ecNumber>
    </recommendedName>
</protein>
<keyword evidence="2" id="KW-0433">Leucine-rich repeat</keyword>
<dbReference type="SUPFAM" id="SSF46785">
    <property type="entry name" value="Winged helix' DNA-binding domain"/>
    <property type="match status" value="1"/>
</dbReference>
<keyword evidence="3" id="KW-0677">Repeat</keyword>
<dbReference type="Gene3D" id="3.40.50.300">
    <property type="entry name" value="P-loop containing nucleotide triphosphate hydrolases"/>
    <property type="match status" value="1"/>
</dbReference>
<dbReference type="SUPFAM" id="SSF52200">
    <property type="entry name" value="Toll/Interleukin receptor TIR domain"/>
    <property type="match status" value="1"/>
</dbReference>
<dbReference type="PROSITE" id="PS50104">
    <property type="entry name" value="TIR"/>
    <property type="match status" value="1"/>
</dbReference>
<proteinExistence type="predicted"/>
<dbReference type="InterPro" id="IPR002182">
    <property type="entry name" value="NB-ARC"/>
</dbReference>
<name>A0A067LK27_JATCU</name>
<comment type="catalytic activity">
    <reaction evidence="7">
        <text>NAD(+) + H2O = ADP-D-ribose + nicotinamide + H(+)</text>
        <dbReference type="Rhea" id="RHEA:16301"/>
        <dbReference type="ChEBI" id="CHEBI:15377"/>
        <dbReference type="ChEBI" id="CHEBI:15378"/>
        <dbReference type="ChEBI" id="CHEBI:17154"/>
        <dbReference type="ChEBI" id="CHEBI:57540"/>
        <dbReference type="ChEBI" id="CHEBI:57967"/>
        <dbReference type="EC" id="3.2.2.6"/>
    </reaction>
    <physiologicalReaction direction="left-to-right" evidence="7">
        <dbReference type="Rhea" id="RHEA:16302"/>
    </physiologicalReaction>
</comment>
<dbReference type="GO" id="GO:0061809">
    <property type="term" value="F:NAD+ nucleosidase activity, cyclic ADP-ribose generating"/>
    <property type="evidence" value="ECO:0007669"/>
    <property type="project" value="UniProtKB-EC"/>
</dbReference>
<dbReference type="PANTHER" id="PTHR11017:SF553">
    <property type="entry name" value="ADP-RIBOSYL CYCLASE_CYCLIC ADP-RIBOSE HYDROLASE"/>
    <property type="match status" value="1"/>
</dbReference>
<dbReference type="GO" id="GO:0006952">
    <property type="term" value="P:defense response"/>
    <property type="evidence" value="ECO:0007669"/>
    <property type="project" value="UniProtKB-KW"/>
</dbReference>
<evidence type="ECO:0000256" key="5">
    <source>
        <dbReference type="ARBA" id="ARBA00022821"/>
    </source>
</evidence>
<dbReference type="FunFam" id="3.40.50.10140:FF:000007">
    <property type="entry name" value="Disease resistance protein (TIR-NBS-LRR class)"/>
    <property type="match status" value="1"/>
</dbReference>
<reference evidence="9 10" key="1">
    <citation type="journal article" date="2014" name="PLoS ONE">
        <title>Global Analysis of Gene Expression Profiles in Physic Nut (Jatropha curcas L.) Seedlings Exposed to Salt Stress.</title>
        <authorList>
            <person name="Zhang L."/>
            <person name="Zhang C."/>
            <person name="Wu P."/>
            <person name="Chen Y."/>
            <person name="Li M."/>
            <person name="Jiang H."/>
            <person name="Wu G."/>
        </authorList>
    </citation>
    <scope>NUCLEOTIDE SEQUENCE [LARGE SCALE GENOMIC DNA]</scope>
    <source>
        <strain evidence="10">cv. GZQX0401</strain>
        <tissue evidence="9">Young leaves</tissue>
    </source>
</reference>
<dbReference type="InterPro" id="IPR035897">
    <property type="entry name" value="Toll_tir_struct_dom_sf"/>
</dbReference>
<dbReference type="PANTHER" id="PTHR11017">
    <property type="entry name" value="LEUCINE-RICH REPEAT-CONTAINING PROTEIN"/>
    <property type="match status" value="1"/>
</dbReference>
<dbReference type="GO" id="GO:0007165">
    <property type="term" value="P:signal transduction"/>
    <property type="evidence" value="ECO:0007669"/>
    <property type="project" value="InterPro"/>
</dbReference>
<dbReference type="Pfam" id="PF23282">
    <property type="entry name" value="WHD_ROQ1"/>
    <property type="match status" value="1"/>
</dbReference>
<keyword evidence="4" id="KW-0378">Hydrolase</keyword>
<organism evidence="9 10">
    <name type="scientific">Jatropha curcas</name>
    <name type="common">Barbados nut</name>
    <dbReference type="NCBI Taxonomy" id="180498"/>
    <lineage>
        <taxon>Eukaryota</taxon>
        <taxon>Viridiplantae</taxon>
        <taxon>Streptophyta</taxon>
        <taxon>Embryophyta</taxon>
        <taxon>Tracheophyta</taxon>
        <taxon>Spermatophyta</taxon>
        <taxon>Magnoliopsida</taxon>
        <taxon>eudicotyledons</taxon>
        <taxon>Gunneridae</taxon>
        <taxon>Pentapetalae</taxon>
        <taxon>rosids</taxon>
        <taxon>fabids</taxon>
        <taxon>Malpighiales</taxon>
        <taxon>Euphorbiaceae</taxon>
        <taxon>Crotonoideae</taxon>
        <taxon>Jatropheae</taxon>
        <taxon>Jatropha</taxon>
    </lineage>
</organism>
<evidence type="ECO:0000256" key="3">
    <source>
        <dbReference type="ARBA" id="ARBA00022737"/>
    </source>
</evidence>
<dbReference type="InterPro" id="IPR000157">
    <property type="entry name" value="TIR_dom"/>
</dbReference>
<dbReference type="InterPro" id="IPR044974">
    <property type="entry name" value="Disease_R_plants"/>
</dbReference>
<dbReference type="InterPro" id="IPR027417">
    <property type="entry name" value="P-loop_NTPase"/>
</dbReference>
<dbReference type="OrthoDB" id="828560at2759"/>
<dbReference type="AlphaFoldDB" id="A0A067LK27"/>
<dbReference type="PRINTS" id="PR00364">
    <property type="entry name" value="DISEASERSIST"/>
</dbReference>
<evidence type="ECO:0000256" key="6">
    <source>
        <dbReference type="ARBA" id="ARBA00023027"/>
    </source>
</evidence>
<dbReference type="InterPro" id="IPR036390">
    <property type="entry name" value="WH_DNA-bd_sf"/>
</dbReference>
<dbReference type="Pfam" id="PF01582">
    <property type="entry name" value="TIR"/>
    <property type="match status" value="1"/>
</dbReference>
<dbReference type="InterPro" id="IPR032675">
    <property type="entry name" value="LRR_dom_sf"/>
</dbReference>
<evidence type="ECO:0000259" key="8">
    <source>
        <dbReference type="PROSITE" id="PS50104"/>
    </source>
</evidence>
<dbReference type="Pfam" id="PF00931">
    <property type="entry name" value="NB-ARC"/>
    <property type="match status" value="1"/>
</dbReference>
<evidence type="ECO:0000256" key="4">
    <source>
        <dbReference type="ARBA" id="ARBA00022801"/>
    </source>
</evidence>
<evidence type="ECO:0000256" key="2">
    <source>
        <dbReference type="ARBA" id="ARBA00022614"/>
    </source>
</evidence>